<sequence length="56" mass="5935">DASLSEGVTVKAKLTMGRLPNASFWPHVTGAQIARRYIDMQTLSGPPTASNPLPAL</sequence>
<dbReference type="Proteomes" id="UP000186601">
    <property type="component" value="Unassembled WGS sequence"/>
</dbReference>
<dbReference type="AlphaFoldDB" id="A0A2R6NZL8"/>
<name>A0A2R6NZL8_9APHY</name>
<organism evidence="1 2">
    <name type="scientific">Hermanssonia centrifuga</name>
    <dbReference type="NCBI Taxonomy" id="98765"/>
    <lineage>
        <taxon>Eukaryota</taxon>
        <taxon>Fungi</taxon>
        <taxon>Dikarya</taxon>
        <taxon>Basidiomycota</taxon>
        <taxon>Agaricomycotina</taxon>
        <taxon>Agaricomycetes</taxon>
        <taxon>Polyporales</taxon>
        <taxon>Meruliaceae</taxon>
        <taxon>Hermanssonia</taxon>
    </lineage>
</organism>
<dbReference type="EMBL" id="MLYV02000621">
    <property type="protein sequence ID" value="PSR81377.1"/>
    <property type="molecule type" value="Genomic_DNA"/>
</dbReference>
<evidence type="ECO:0000313" key="2">
    <source>
        <dbReference type="Proteomes" id="UP000186601"/>
    </source>
</evidence>
<comment type="caution">
    <text evidence="1">The sequence shown here is derived from an EMBL/GenBank/DDBJ whole genome shotgun (WGS) entry which is preliminary data.</text>
</comment>
<evidence type="ECO:0000313" key="1">
    <source>
        <dbReference type="EMBL" id="PSR81377.1"/>
    </source>
</evidence>
<reference evidence="1 2" key="1">
    <citation type="submission" date="2018-02" db="EMBL/GenBank/DDBJ databases">
        <title>Genome sequence of the basidiomycete white-rot fungus Phlebia centrifuga.</title>
        <authorList>
            <person name="Granchi Z."/>
            <person name="Peng M."/>
            <person name="de Vries R.P."/>
            <person name="Hilden K."/>
            <person name="Makela M.R."/>
            <person name="Grigoriev I."/>
            <person name="Riley R."/>
        </authorList>
    </citation>
    <scope>NUCLEOTIDE SEQUENCE [LARGE SCALE GENOMIC DNA]</scope>
    <source>
        <strain evidence="1 2">FBCC195</strain>
    </source>
</reference>
<proteinExistence type="predicted"/>
<keyword evidence="2" id="KW-1185">Reference proteome</keyword>
<feature type="non-terminal residue" evidence="1">
    <location>
        <position position="1"/>
    </location>
</feature>
<protein>
    <submittedName>
        <fullName evidence="1">Uncharacterized protein</fullName>
    </submittedName>
</protein>
<gene>
    <name evidence="1" type="ORF">PHLCEN_2v6390</name>
</gene>
<accession>A0A2R6NZL8</accession>